<name>A0A1X0WFR5_9GAMM</name>
<feature type="transmembrane region" description="Helical" evidence="7">
    <location>
        <begin position="223"/>
        <end position="246"/>
    </location>
</feature>
<dbReference type="AlphaFoldDB" id="A0A1X0WFR5"/>
<comment type="caution">
    <text evidence="9">The sequence shown here is derived from an EMBL/GenBank/DDBJ whole genome shotgun (WGS) entry which is preliminary data.</text>
</comment>
<evidence type="ECO:0000256" key="5">
    <source>
        <dbReference type="ARBA" id="ARBA00022989"/>
    </source>
</evidence>
<dbReference type="PANTHER" id="PTHR23517:SF13">
    <property type="entry name" value="MAJOR FACILITATOR SUPERFAMILY MFS_1"/>
    <property type="match status" value="1"/>
</dbReference>
<dbReference type="RefSeq" id="WP_017492569.1">
    <property type="nucleotide sequence ID" value="NZ_CP049603.1"/>
</dbReference>
<sequence length="410" mass="42913">MSQSLPSENSINRLKMPAQAASPWRILQTAWIVVAVFMLSNAPTPLYIHWKKQFDFTSGTLTLIFACYILALVITLLVAGQLADRLGRKKIILPGLMASVLACVCFIDAGSVYALLVARFLTGVAVGITVTASMAAVVDAGGESRKRQAALVASIAMVTGAGLGPVMSGAVVRFLPHPVFIVFAIELLVQLSAIAIAIRLPAKVKRLNETPRPLRLPSIASKHIFHLVLGVLFFAPGLTSTSLMLSLGPVLLNHFSGAGSPVVAGVMACVMFMVAVGSQLLCRQLPTTRVFYFSGTALMITMLCLVLALHGGGEIALFLAALAAGAAQGLGQLGGLTLLSVNISADRRAEANALLNIGAYIPAGLLPVATGYLIDIKGFTMSFTLLAATLAAVGIVALSVVTARRKQQPD</sequence>
<evidence type="ECO:0000256" key="6">
    <source>
        <dbReference type="ARBA" id="ARBA00023136"/>
    </source>
</evidence>
<evidence type="ECO:0000256" key="3">
    <source>
        <dbReference type="ARBA" id="ARBA00022475"/>
    </source>
</evidence>
<feature type="transmembrane region" description="Helical" evidence="7">
    <location>
        <begin position="120"/>
        <end position="138"/>
    </location>
</feature>
<accession>A0A1X0WFR5</accession>
<dbReference type="InterPro" id="IPR020846">
    <property type="entry name" value="MFS_dom"/>
</dbReference>
<feature type="transmembrane region" description="Helical" evidence="7">
    <location>
        <begin position="60"/>
        <end position="79"/>
    </location>
</feature>
<keyword evidence="5 7" id="KW-1133">Transmembrane helix</keyword>
<proteinExistence type="predicted"/>
<keyword evidence="4 7" id="KW-0812">Transmembrane</keyword>
<dbReference type="InterPro" id="IPR036259">
    <property type="entry name" value="MFS_trans_sf"/>
</dbReference>
<evidence type="ECO:0000256" key="1">
    <source>
        <dbReference type="ARBA" id="ARBA00004651"/>
    </source>
</evidence>
<keyword evidence="10" id="KW-1185">Reference proteome</keyword>
<dbReference type="PROSITE" id="PS00216">
    <property type="entry name" value="SUGAR_TRANSPORT_1"/>
    <property type="match status" value="1"/>
</dbReference>
<organism evidence="9 10">
    <name type="scientific">Rouxiella badensis</name>
    <dbReference type="NCBI Taxonomy" id="1646377"/>
    <lineage>
        <taxon>Bacteria</taxon>
        <taxon>Pseudomonadati</taxon>
        <taxon>Pseudomonadota</taxon>
        <taxon>Gammaproteobacteria</taxon>
        <taxon>Enterobacterales</taxon>
        <taxon>Yersiniaceae</taxon>
        <taxon>Rouxiella</taxon>
    </lineage>
</organism>
<evidence type="ECO:0000256" key="4">
    <source>
        <dbReference type="ARBA" id="ARBA00022692"/>
    </source>
</evidence>
<evidence type="ECO:0000313" key="9">
    <source>
        <dbReference type="EMBL" id="ORJ25609.1"/>
    </source>
</evidence>
<protein>
    <submittedName>
        <fullName evidence="9">MFS transporter</fullName>
    </submittedName>
</protein>
<dbReference type="PROSITE" id="PS50850">
    <property type="entry name" value="MFS"/>
    <property type="match status" value="1"/>
</dbReference>
<evidence type="ECO:0000256" key="2">
    <source>
        <dbReference type="ARBA" id="ARBA00022448"/>
    </source>
</evidence>
<evidence type="ECO:0000313" key="10">
    <source>
        <dbReference type="Proteomes" id="UP000192536"/>
    </source>
</evidence>
<evidence type="ECO:0000259" key="8">
    <source>
        <dbReference type="PROSITE" id="PS50850"/>
    </source>
</evidence>
<gene>
    <name evidence="9" type="ORF">BS640_10450</name>
</gene>
<evidence type="ECO:0000256" key="7">
    <source>
        <dbReference type="SAM" id="Phobius"/>
    </source>
</evidence>
<dbReference type="Proteomes" id="UP000192536">
    <property type="component" value="Unassembled WGS sequence"/>
</dbReference>
<feature type="transmembrane region" description="Helical" evidence="7">
    <location>
        <begin position="353"/>
        <end position="374"/>
    </location>
</feature>
<dbReference type="InterPro" id="IPR005829">
    <property type="entry name" value="Sugar_transporter_CS"/>
</dbReference>
<dbReference type="GO" id="GO:0005886">
    <property type="term" value="C:plasma membrane"/>
    <property type="evidence" value="ECO:0007669"/>
    <property type="project" value="UniProtKB-SubCell"/>
</dbReference>
<dbReference type="EMBL" id="MRWE01000014">
    <property type="protein sequence ID" value="ORJ25609.1"/>
    <property type="molecule type" value="Genomic_DNA"/>
</dbReference>
<keyword evidence="3" id="KW-1003">Cell membrane</keyword>
<feature type="transmembrane region" description="Helical" evidence="7">
    <location>
        <begin position="178"/>
        <end position="202"/>
    </location>
</feature>
<dbReference type="Pfam" id="PF07690">
    <property type="entry name" value="MFS_1"/>
    <property type="match status" value="1"/>
</dbReference>
<feature type="transmembrane region" description="Helical" evidence="7">
    <location>
        <begin position="150"/>
        <end position="172"/>
    </location>
</feature>
<dbReference type="GO" id="GO:0022857">
    <property type="term" value="F:transmembrane transporter activity"/>
    <property type="evidence" value="ECO:0007669"/>
    <property type="project" value="InterPro"/>
</dbReference>
<feature type="transmembrane region" description="Helical" evidence="7">
    <location>
        <begin position="21"/>
        <end position="40"/>
    </location>
</feature>
<feature type="domain" description="Major facilitator superfamily (MFS) profile" evidence="8">
    <location>
        <begin position="1"/>
        <end position="406"/>
    </location>
</feature>
<dbReference type="STRING" id="1646377.BS640_10450"/>
<feature type="transmembrane region" description="Helical" evidence="7">
    <location>
        <begin position="290"/>
        <end position="309"/>
    </location>
</feature>
<dbReference type="Gene3D" id="1.20.1250.20">
    <property type="entry name" value="MFS general substrate transporter like domains"/>
    <property type="match status" value="2"/>
</dbReference>
<keyword evidence="2" id="KW-0813">Transport</keyword>
<feature type="transmembrane region" description="Helical" evidence="7">
    <location>
        <begin position="91"/>
        <end position="114"/>
    </location>
</feature>
<feature type="transmembrane region" description="Helical" evidence="7">
    <location>
        <begin position="258"/>
        <end position="278"/>
    </location>
</feature>
<dbReference type="InterPro" id="IPR011701">
    <property type="entry name" value="MFS"/>
</dbReference>
<feature type="transmembrane region" description="Helical" evidence="7">
    <location>
        <begin position="380"/>
        <end position="401"/>
    </location>
</feature>
<reference evidence="9 10" key="1">
    <citation type="journal article" date="2017" name="Int. J. Syst. Evol. Microbiol.">
        <title>Rouxiella badensis sp. nov. and Rouxiella silvae sp. nov. isolated from peat bog soil in Germany and emendation of the genus description.</title>
        <authorList>
            <person name="Le Fleche-Mateos A."/>
            <person name="Kugler J.H."/>
            <person name="Hansen S.H."/>
            <person name="Syldatk C."/>
            <person name="Hausmann R."/>
            <person name="Lomprez F."/>
            <person name="Vandenbogaert M."/>
            <person name="Manuguerra J.C."/>
            <person name="Grimont P.A."/>
        </authorList>
    </citation>
    <scope>NUCLEOTIDE SEQUENCE [LARGE SCALE GENOMIC DNA]</scope>
    <source>
        <strain evidence="9 10">DSM 100043</strain>
    </source>
</reference>
<keyword evidence="6 7" id="KW-0472">Membrane</keyword>
<dbReference type="SUPFAM" id="SSF103473">
    <property type="entry name" value="MFS general substrate transporter"/>
    <property type="match status" value="1"/>
</dbReference>
<comment type="subcellular location">
    <subcellularLocation>
        <location evidence="1">Cell membrane</location>
        <topology evidence="1">Multi-pass membrane protein</topology>
    </subcellularLocation>
</comment>
<feature type="transmembrane region" description="Helical" evidence="7">
    <location>
        <begin position="315"/>
        <end position="341"/>
    </location>
</feature>
<dbReference type="PANTHER" id="PTHR23517">
    <property type="entry name" value="RESISTANCE PROTEIN MDTM, PUTATIVE-RELATED-RELATED"/>
    <property type="match status" value="1"/>
</dbReference>
<dbReference type="InterPro" id="IPR050171">
    <property type="entry name" value="MFS_Transporters"/>
</dbReference>